<evidence type="ECO:0008006" key="6">
    <source>
        <dbReference type="Google" id="ProtNLM"/>
    </source>
</evidence>
<dbReference type="PROSITE" id="PS51318">
    <property type="entry name" value="TAT"/>
    <property type="match status" value="1"/>
</dbReference>
<proteinExistence type="predicted"/>
<keyword evidence="3" id="KW-0732">Signal</keyword>
<keyword evidence="2" id="KW-0812">Transmembrane</keyword>
<evidence type="ECO:0000313" key="4">
    <source>
        <dbReference type="EMBL" id="GGH49845.1"/>
    </source>
</evidence>
<evidence type="ECO:0000256" key="3">
    <source>
        <dbReference type="SAM" id="SignalP"/>
    </source>
</evidence>
<dbReference type="Proteomes" id="UP000657592">
    <property type="component" value="Unassembled WGS sequence"/>
</dbReference>
<dbReference type="InterPro" id="IPR006311">
    <property type="entry name" value="TAT_signal"/>
</dbReference>
<feature type="chain" id="PRO_5037134768" description="DUF916 domain-containing protein" evidence="3">
    <location>
        <begin position="38"/>
        <end position="395"/>
    </location>
</feature>
<sequence>MTSRTFPPRRHRGVLPRLLAAAALAGAVLAPAPVALAADEEPGGDVVWGVQPSTPDGPDGRTAFEYQVAPGSVITDWVAVTNRGTAPATFRVYAADATADYDSGAFALVGADVPSTGAGAWTSVDGAPSACEDEADVVCALGLGASITLEPGARADLPFTITVPHDATPGDHTAGVVAGYLSETGGEGATVRREDRVGARIYLRVDGPLTPGLGVSGTVADYAASWIPFFPGSAHAGFEVVNAGNTRVSVTPSVRLTGPFGIDLGTVALDPIENLVPGATTHVSAELPGIPPLLLLTADVTLTATPASGVAASDPLPAPVTASVVAWAVPWTGLAVLAVIAGAVWLVIWRRRRTRAQLAEELAEYAERVRAENAAPLEPAPAGAGYVPRAGQETP</sequence>
<reference evidence="4" key="2">
    <citation type="submission" date="2020-09" db="EMBL/GenBank/DDBJ databases">
        <authorList>
            <person name="Sun Q."/>
            <person name="Zhou Y."/>
        </authorList>
    </citation>
    <scope>NUCLEOTIDE SEQUENCE</scope>
    <source>
        <strain evidence="4">CGMCC 1.15794</strain>
    </source>
</reference>
<comment type="caution">
    <text evidence="4">The sequence shown here is derived from an EMBL/GenBank/DDBJ whole genome shotgun (WGS) entry which is preliminary data.</text>
</comment>
<keyword evidence="5" id="KW-1185">Reference proteome</keyword>
<dbReference type="EMBL" id="BMJY01000019">
    <property type="protein sequence ID" value="GGH49845.1"/>
    <property type="molecule type" value="Genomic_DNA"/>
</dbReference>
<name>A0A917IJJ9_9MICO</name>
<evidence type="ECO:0000256" key="2">
    <source>
        <dbReference type="SAM" id="Phobius"/>
    </source>
</evidence>
<protein>
    <recommendedName>
        <fullName evidence="6">DUF916 domain-containing protein</fullName>
    </recommendedName>
</protein>
<evidence type="ECO:0000313" key="5">
    <source>
        <dbReference type="Proteomes" id="UP000657592"/>
    </source>
</evidence>
<organism evidence="4 5">
    <name type="scientific">Microbacterium album</name>
    <dbReference type="NCBI Taxonomy" id="2053191"/>
    <lineage>
        <taxon>Bacteria</taxon>
        <taxon>Bacillati</taxon>
        <taxon>Actinomycetota</taxon>
        <taxon>Actinomycetes</taxon>
        <taxon>Micrococcales</taxon>
        <taxon>Microbacteriaceae</taxon>
        <taxon>Microbacterium</taxon>
    </lineage>
</organism>
<feature type="region of interest" description="Disordered" evidence="1">
    <location>
        <begin position="374"/>
        <end position="395"/>
    </location>
</feature>
<gene>
    <name evidence="4" type="ORF">GCM10010921_28210</name>
</gene>
<keyword evidence="2" id="KW-0472">Membrane</keyword>
<dbReference type="AlphaFoldDB" id="A0A917IJJ9"/>
<reference evidence="4" key="1">
    <citation type="journal article" date="2014" name="Int. J. Syst. Evol. Microbiol.">
        <title>Complete genome sequence of Corynebacterium casei LMG S-19264T (=DSM 44701T), isolated from a smear-ripened cheese.</title>
        <authorList>
            <consortium name="US DOE Joint Genome Institute (JGI-PGF)"/>
            <person name="Walter F."/>
            <person name="Albersmeier A."/>
            <person name="Kalinowski J."/>
            <person name="Ruckert C."/>
        </authorList>
    </citation>
    <scope>NUCLEOTIDE SEQUENCE</scope>
    <source>
        <strain evidence="4">CGMCC 1.15794</strain>
    </source>
</reference>
<dbReference type="RefSeq" id="WP_188756991.1">
    <property type="nucleotide sequence ID" value="NZ_BMJY01000019.1"/>
</dbReference>
<feature type="compositionally biased region" description="Low complexity" evidence="1">
    <location>
        <begin position="374"/>
        <end position="385"/>
    </location>
</feature>
<feature type="signal peptide" evidence="3">
    <location>
        <begin position="1"/>
        <end position="37"/>
    </location>
</feature>
<accession>A0A917IJJ9</accession>
<feature type="transmembrane region" description="Helical" evidence="2">
    <location>
        <begin position="324"/>
        <end position="348"/>
    </location>
</feature>
<evidence type="ECO:0000256" key="1">
    <source>
        <dbReference type="SAM" id="MobiDB-lite"/>
    </source>
</evidence>
<keyword evidence="2" id="KW-1133">Transmembrane helix</keyword>